<proteinExistence type="predicted"/>
<accession>A0ABN8QZT2</accession>
<name>A0ABN8QZT2_9CNID</name>
<evidence type="ECO:0000313" key="1">
    <source>
        <dbReference type="EMBL" id="CAH3172016.1"/>
    </source>
</evidence>
<dbReference type="Proteomes" id="UP001159405">
    <property type="component" value="Unassembled WGS sequence"/>
</dbReference>
<sequence length="251" mass="27895">MQSYITISMKVSCSSSEDEAVRSMETTLRDFEHWMCSDRIMLNDDETKFIVTASRHLLEKAAVNTIRVGDSERVTAFVVVCKEERHRLINGLASYPLKSGTSHGVHFEAGLSKSLEDYMHQSHSVGVEPPANVSIFKADEDGASRVLWASNLDMSIPLSGHRPAERECARTGLIGPMQSAIPYPIPQPVLLLGRACSITAVRKLYKAFCETQVEWRHHHSTFSTRLLLGFEIYISSSGGLSLGKYSGTFLK</sequence>
<comment type="caution">
    <text evidence="1">The sequence shown here is derived from an EMBL/GenBank/DDBJ whole genome shotgun (WGS) entry which is preliminary data.</text>
</comment>
<organism evidence="1 2">
    <name type="scientific">Porites lobata</name>
    <dbReference type="NCBI Taxonomy" id="104759"/>
    <lineage>
        <taxon>Eukaryota</taxon>
        <taxon>Metazoa</taxon>
        <taxon>Cnidaria</taxon>
        <taxon>Anthozoa</taxon>
        <taxon>Hexacorallia</taxon>
        <taxon>Scleractinia</taxon>
        <taxon>Fungiina</taxon>
        <taxon>Poritidae</taxon>
        <taxon>Porites</taxon>
    </lineage>
</organism>
<dbReference type="EMBL" id="CALNXK010000169">
    <property type="protein sequence ID" value="CAH3172016.1"/>
    <property type="molecule type" value="Genomic_DNA"/>
</dbReference>
<evidence type="ECO:0000313" key="2">
    <source>
        <dbReference type="Proteomes" id="UP001159405"/>
    </source>
</evidence>
<gene>
    <name evidence="1" type="ORF">PLOB_00012291</name>
</gene>
<keyword evidence="2" id="KW-1185">Reference proteome</keyword>
<protein>
    <submittedName>
        <fullName evidence="1">Uncharacterized protein</fullName>
    </submittedName>
</protein>
<reference evidence="1 2" key="1">
    <citation type="submission" date="2022-05" db="EMBL/GenBank/DDBJ databases">
        <authorList>
            <consortium name="Genoscope - CEA"/>
            <person name="William W."/>
        </authorList>
    </citation>
    <scope>NUCLEOTIDE SEQUENCE [LARGE SCALE GENOMIC DNA]</scope>
</reference>